<keyword evidence="2 6" id="KW-0732">Signal</keyword>
<dbReference type="Proteomes" id="UP000826234">
    <property type="component" value="Unassembled WGS sequence"/>
</dbReference>
<dbReference type="SMART" id="SM00369">
    <property type="entry name" value="LRR_TYP"/>
    <property type="match status" value="5"/>
</dbReference>
<dbReference type="InterPro" id="IPR036179">
    <property type="entry name" value="Ig-like_dom_sf"/>
</dbReference>
<keyword evidence="3" id="KW-0677">Repeat</keyword>
<dbReference type="InterPro" id="IPR001611">
    <property type="entry name" value="Leu-rich_rpt"/>
</dbReference>
<feature type="domain" description="Ig-like" evidence="7">
    <location>
        <begin position="233"/>
        <end position="346"/>
    </location>
</feature>
<dbReference type="InterPro" id="IPR007110">
    <property type="entry name" value="Ig-like_dom"/>
</dbReference>
<evidence type="ECO:0000313" key="9">
    <source>
        <dbReference type="Proteomes" id="UP000826234"/>
    </source>
</evidence>
<dbReference type="InterPro" id="IPR003598">
    <property type="entry name" value="Ig_sub2"/>
</dbReference>
<keyword evidence="9" id="KW-1185">Reference proteome</keyword>
<keyword evidence="1" id="KW-0433">Leucine-rich repeat</keyword>
<dbReference type="InterPro" id="IPR013783">
    <property type="entry name" value="Ig-like_fold"/>
</dbReference>
<keyword evidence="4" id="KW-1015">Disulfide bond</keyword>
<dbReference type="PANTHER" id="PTHR24366:SF15">
    <property type="entry name" value="IMMUNOGLOBULIN SUPERFAMILY CONTAINING LEUCINE-RICH REPEAT PROTEIN 2"/>
    <property type="match status" value="1"/>
</dbReference>
<dbReference type="PROSITE" id="PS50835">
    <property type="entry name" value="IG_LIKE"/>
    <property type="match status" value="1"/>
</dbReference>
<dbReference type="SMART" id="SM00409">
    <property type="entry name" value="IG"/>
    <property type="match status" value="1"/>
</dbReference>
<keyword evidence="5" id="KW-0325">Glycoprotein</keyword>
<dbReference type="InterPro" id="IPR003591">
    <property type="entry name" value="Leu-rich_rpt_typical-subtyp"/>
</dbReference>
<evidence type="ECO:0000256" key="1">
    <source>
        <dbReference type="ARBA" id="ARBA00022614"/>
    </source>
</evidence>
<dbReference type="SMART" id="SM00082">
    <property type="entry name" value="LRRCT"/>
    <property type="match status" value="1"/>
</dbReference>
<gene>
    <name evidence="8" type="ORF">JD844_014234</name>
</gene>
<dbReference type="SUPFAM" id="SSF52058">
    <property type="entry name" value="L domain-like"/>
    <property type="match status" value="1"/>
</dbReference>
<dbReference type="Pfam" id="PF07679">
    <property type="entry name" value="I-set"/>
    <property type="match status" value="1"/>
</dbReference>
<feature type="signal peptide" evidence="6">
    <location>
        <begin position="1"/>
        <end position="17"/>
    </location>
</feature>
<dbReference type="InterPro" id="IPR013098">
    <property type="entry name" value="Ig_I-set"/>
</dbReference>
<evidence type="ECO:0000256" key="5">
    <source>
        <dbReference type="ARBA" id="ARBA00023180"/>
    </source>
</evidence>
<dbReference type="InterPro" id="IPR032675">
    <property type="entry name" value="LRR_dom_sf"/>
</dbReference>
<dbReference type="Gene3D" id="2.60.40.10">
    <property type="entry name" value="Immunoglobulins"/>
    <property type="match status" value="1"/>
</dbReference>
<dbReference type="InterPro" id="IPR000483">
    <property type="entry name" value="Cys-rich_flank_reg_C"/>
</dbReference>
<dbReference type="SUPFAM" id="SSF48726">
    <property type="entry name" value="Immunoglobulin"/>
    <property type="match status" value="1"/>
</dbReference>
<evidence type="ECO:0000313" key="8">
    <source>
        <dbReference type="EMBL" id="KAH0619862.1"/>
    </source>
</evidence>
<evidence type="ECO:0000256" key="2">
    <source>
        <dbReference type="ARBA" id="ARBA00022729"/>
    </source>
</evidence>
<evidence type="ECO:0000256" key="4">
    <source>
        <dbReference type="ARBA" id="ARBA00023157"/>
    </source>
</evidence>
<dbReference type="PANTHER" id="PTHR24366">
    <property type="entry name" value="IG(IMMUNOGLOBULIN) AND LRR(LEUCINE RICH REPEAT) DOMAINS"/>
    <property type="match status" value="1"/>
</dbReference>
<evidence type="ECO:0000256" key="3">
    <source>
        <dbReference type="ARBA" id="ARBA00022737"/>
    </source>
</evidence>
<reference evidence="8 9" key="1">
    <citation type="journal article" date="2022" name="Gigascience">
        <title>A chromosome-level genome assembly and annotation of the desert horned lizard, Phrynosoma platyrhinos, provides insight into chromosomal rearrangements among reptiles.</title>
        <authorList>
            <person name="Koochekian N."/>
            <person name="Ascanio A."/>
            <person name="Farleigh K."/>
            <person name="Card D.C."/>
            <person name="Schield D.R."/>
            <person name="Castoe T.A."/>
            <person name="Jezkova T."/>
        </authorList>
    </citation>
    <scope>NUCLEOTIDE SEQUENCE [LARGE SCALE GENOMIC DNA]</scope>
    <source>
        <strain evidence="8">NK-2021</strain>
    </source>
</reference>
<dbReference type="Gene3D" id="3.80.10.10">
    <property type="entry name" value="Ribonuclease Inhibitor"/>
    <property type="match status" value="1"/>
</dbReference>
<sequence length="541" mass="59680">MDPLFCLLTLFLVGIQCCPEVCRCVAQKKYGRHIVDCSYKDLQAVPLGLPSNATTITLSVNHITSLGEDSFVDSTNLQALWMSYNEISSIAGGTFAFLVQLRAIDLSHNQIRAFPWGDLSNLTALQQLKLSSNHLEKVPLEAFQTLKDLRALWLDNNQLAVLSEGTFDSMPLLSQLQINNNPLNCSCKSWWLKKWLENTTVSIPEKESITCAAPEHLKGLILGRTLKMDCMLPSVQLVYHSSLGNSVLHDGLTLLLHCSAVGKPPPEIRWKIQTATQNVAINGPNIEAEGDNALASVTSKQSKGGHFLVFKNGSMAISNFNKADEGFYTCQALNDVGSREASVNVALASSENPADQLQNDIQASKPKANSCDKEHPTSEEKVVFIYLTPIAPKTTSVLLYHWIPDAWHDGKPGLSSLTLPSCLIKPSHQDLGNRFHSKRTSNLNILKTSTAKDLIYTTVKKTEKEKEALAEEEPVGKEDEKRCLLANFVISFCLCSMPRAVRFICCPSQGENTIFSSQIGCLRRCMEEQDDNGKKNTRIGA</sequence>
<proteinExistence type="predicted"/>
<evidence type="ECO:0000256" key="6">
    <source>
        <dbReference type="SAM" id="SignalP"/>
    </source>
</evidence>
<dbReference type="EMBL" id="JAIPUX010003439">
    <property type="protein sequence ID" value="KAH0619862.1"/>
    <property type="molecule type" value="Genomic_DNA"/>
</dbReference>
<dbReference type="PROSITE" id="PS51450">
    <property type="entry name" value="LRR"/>
    <property type="match status" value="1"/>
</dbReference>
<dbReference type="SMART" id="SM00408">
    <property type="entry name" value="IGc2"/>
    <property type="match status" value="1"/>
</dbReference>
<dbReference type="Pfam" id="PF13855">
    <property type="entry name" value="LRR_8"/>
    <property type="match status" value="2"/>
</dbReference>
<dbReference type="InterPro" id="IPR003599">
    <property type="entry name" value="Ig_sub"/>
</dbReference>
<comment type="caution">
    <text evidence="8">The sequence shown here is derived from an EMBL/GenBank/DDBJ whole genome shotgun (WGS) entry which is preliminary data.</text>
</comment>
<organism evidence="8 9">
    <name type="scientific">Phrynosoma platyrhinos</name>
    <name type="common">Desert horned lizard</name>
    <dbReference type="NCBI Taxonomy" id="52577"/>
    <lineage>
        <taxon>Eukaryota</taxon>
        <taxon>Metazoa</taxon>
        <taxon>Chordata</taxon>
        <taxon>Craniata</taxon>
        <taxon>Vertebrata</taxon>
        <taxon>Euteleostomi</taxon>
        <taxon>Lepidosauria</taxon>
        <taxon>Squamata</taxon>
        <taxon>Bifurcata</taxon>
        <taxon>Unidentata</taxon>
        <taxon>Episquamata</taxon>
        <taxon>Toxicofera</taxon>
        <taxon>Iguania</taxon>
        <taxon>Phrynosomatidae</taxon>
        <taxon>Phrynosomatinae</taxon>
        <taxon>Phrynosoma</taxon>
    </lineage>
</organism>
<protein>
    <recommendedName>
        <fullName evidence="7">Ig-like domain-containing protein</fullName>
    </recommendedName>
</protein>
<accession>A0ABQ7SRE7</accession>
<name>A0ABQ7SRE7_PHRPL</name>
<evidence type="ECO:0000259" key="7">
    <source>
        <dbReference type="PROSITE" id="PS50835"/>
    </source>
</evidence>
<feature type="chain" id="PRO_5045631476" description="Ig-like domain-containing protein" evidence="6">
    <location>
        <begin position="18"/>
        <end position="541"/>
    </location>
</feature>